<proteinExistence type="predicted"/>
<evidence type="ECO:0000256" key="2">
    <source>
        <dbReference type="SAM" id="Phobius"/>
    </source>
</evidence>
<sequence length="211" mass="23816">MPKAVFTFIRLFVLLLGFSVICLGVLCVSSSSSCRCGKTELMFYCLLALGLFLLVAGIFWNTFHEVLKCRVLSSIFIQNPSHRELRISTIDRPDFYPPSYEDSTDPEKQSSVLPVDSTIKQEEIINMPPPPYSESSAELISETDEQEQPPPYELSVQWLQQQQTADQRSNLRRTESNFNPSTQENSYQQDTDCQGISERATPVRTSETGSG</sequence>
<feature type="transmembrane region" description="Helical" evidence="2">
    <location>
        <begin position="41"/>
        <end position="60"/>
    </location>
</feature>
<feature type="region of interest" description="Disordered" evidence="1">
    <location>
        <begin position="96"/>
        <end position="211"/>
    </location>
</feature>
<dbReference type="STRING" id="8932.A0A2I0LXF3"/>
<protein>
    <submittedName>
        <fullName evidence="3">Transmembrane protein 252</fullName>
    </submittedName>
</protein>
<dbReference type="EMBL" id="AKCR02000067">
    <property type="protein sequence ID" value="PKK22099.1"/>
    <property type="molecule type" value="Genomic_DNA"/>
</dbReference>
<feature type="compositionally biased region" description="Polar residues" evidence="1">
    <location>
        <begin position="157"/>
        <end position="168"/>
    </location>
</feature>
<dbReference type="GeneID" id="102096744"/>
<dbReference type="KEGG" id="clv:102096744"/>
<dbReference type="Proteomes" id="UP000053872">
    <property type="component" value="Unassembled WGS sequence"/>
</dbReference>
<dbReference type="OrthoDB" id="9896070at2759"/>
<keyword evidence="2" id="KW-1133">Transmembrane helix</keyword>
<keyword evidence="2" id="KW-0472">Membrane</keyword>
<comment type="caution">
    <text evidence="3">The sequence shown here is derived from an EMBL/GenBank/DDBJ whole genome shotgun (WGS) entry which is preliminary data.</text>
</comment>
<keyword evidence="4" id="KW-1185">Reference proteome</keyword>
<dbReference type="Pfam" id="PF15664">
    <property type="entry name" value="TMEM252"/>
    <property type="match status" value="1"/>
</dbReference>
<organism evidence="3 4">
    <name type="scientific">Columba livia</name>
    <name type="common">Rock dove</name>
    <dbReference type="NCBI Taxonomy" id="8932"/>
    <lineage>
        <taxon>Eukaryota</taxon>
        <taxon>Metazoa</taxon>
        <taxon>Chordata</taxon>
        <taxon>Craniata</taxon>
        <taxon>Vertebrata</taxon>
        <taxon>Euteleostomi</taxon>
        <taxon>Archelosauria</taxon>
        <taxon>Archosauria</taxon>
        <taxon>Dinosauria</taxon>
        <taxon>Saurischia</taxon>
        <taxon>Theropoda</taxon>
        <taxon>Coelurosauria</taxon>
        <taxon>Aves</taxon>
        <taxon>Neognathae</taxon>
        <taxon>Neoaves</taxon>
        <taxon>Columbimorphae</taxon>
        <taxon>Columbiformes</taxon>
        <taxon>Columbidae</taxon>
        <taxon>Columba</taxon>
    </lineage>
</organism>
<accession>A0A2I0LXF3</accession>
<dbReference type="InterPro" id="IPR031363">
    <property type="entry name" value="TMEM252"/>
</dbReference>
<dbReference type="PANTHER" id="PTHR35682:SF1">
    <property type="entry name" value="TRANSMEMBRANE PROTEIN 252"/>
    <property type="match status" value="1"/>
</dbReference>
<dbReference type="AlphaFoldDB" id="A0A2I0LXF3"/>
<keyword evidence="2 3" id="KW-0812">Transmembrane</keyword>
<evidence type="ECO:0000313" key="4">
    <source>
        <dbReference type="Proteomes" id="UP000053872"/>
    </source>
</evidence>
<feature type="compositionally biased region" description="Polar residues" evidence="1">
    <location>
        <begin position="176"/>
        <end position="194"/>
    </location>
</feature>
<dbReference type="PANTHER" id="PTHR35682">
    <property type="entry name" value="TRANSMEMBRANE PROTEIN 252"/>
    <property type="match status" value="1"/>
</dbReference>
<dbReference type="PROSITE" id="PS51257">
    <property type="entry name" value="PROKAR_LIPOPROTEIN"/>
    <property type="match status" value="1"/>
</dbReference>
<name>A0A2I0LXF3_COLLI</name>
<dbReference type="CTD" id="169693"/>
<gene>
    <name evidence="3" type="primary">TMEM252</name>
    <name evidence="3" type="ORF">A306_00011390</name>
</gene>
<dbReference type="InParanoid" id="A0A2I0LXF3"/>
<evidence type="ECO:0000313" key="3">
    <source>
        <dbReference type="EMBL" id="PKK22099.1"/>
    </source>
</evidence>
<reference evidence="3 4" key="1">
    <citation type="journal article" date="2013" name="Science">
        <title>Genomic diversity and evolution of the head crest in the rock pigeon.</title>
        <authorList>
            <person name="Shapiro M.D."/>
            <person name="Kronenberg Z."/>
            <person name="Li C."/>
            <person name="Domyan E.T."/>
            <person name="Pan H."/>
            <person name="Campbell M."/>
            <person name="Tan H."/>
            <person name="Huff C.D."/>
            <person name="Hu H."/>
            <person name="Vickrey A.I."/>
            <person name="Nielsen S.C."/>
            <person name="Stringham S.A."/>
            <person name="Hu H."/>
            <person name="Willerslev E."/>
            <person name="Gilbert M.T."/>
            <person name="Yandell M."/>
            <person name="Zhang G."/>
            <person name="Wang J."/>
        </authorList>
    </citation>
    <scope>NUCLEOTIDE SEQUENCE [LARGE SCALE GENOMIC DNA]</scope>
    <source>
        <tissue evidence="3">Blood</tissue>
    </source>
</reference>
<evidence type="ECO:0000256" key="1">
    <source>
        <dbReference type="SAM" id="MobiDB-lite"/>
    </source>
</evidence>
<feature type="transmembrane region" description="Helical" evidence="2">
    <location>
        <begin position="6"/>
        <end position="29"/>
    </location>
</feature>